<evidence type="ECO:0000256" key="1">
    <source>
        <dbReference type="ARBA" id="ARBA00023186"/>
    </source>
</evidence>
<dbReference type="GO" id="GO:0051087">
    <property type="term" value="F:protein-folding chaperone binding"/>
    <property type="evidence" value="ECO:0007669"/>
    <property type="project" value="TreeGrafter"/>
</dbReference>
<dbReference type="InterPro" id="IPR036869">
    <property type="entry name" value="J_dom_sf"/>
</dbReference>
<dbReference type="GO" id="GO:0005783">
    <property type="term" value="C:endoplasmic reticulum"/>
    <property type="evidence" value="ECO:0007669"/>
    <property type="project" value="TreeGrafter"/>
</dbReference>
<dbReference type="PANTHER" id="PTHR44360">
    <property type="entry name" value="DNAJ HOMOLOG SUBFAMILY B MEMBER 9"/>
    <property type="match status" value="1"/>
</dbReference>
<dbReference type="SMART" id="SM00271">
    <property type="entry name" value="DnaJ"/>
    <property type="match status" value="1"/>
</dbReference>
<keyword evidence="3" id="KW-1133">Transmembrane helix</keyword>
<gene>
    <name evidence="5" type="ORF">WJX72_005513</name>
</gene>
<dbReference type="AlphaFoldDB" id="A0AAW1QAR9"/>
<dbReference type="GO" id="GO:0036503">
    <property type="term" value="P:ERAD pathway"/>
    <property type="evidence" value="ECO:0007669"/>
    <property type="project" value="TreeGrafter"/>
</dbReference>
<feature type="region of interest" description="Disordered" evidence="2">
    <location>
        <begin position="148"/>
        <end position="170"/>
    </location>
</feature>
<name>A0AAW1QAR9_9CHLO</name>
<dbReference type="Proteomes" id="UP001489004">
    <property type="component" value="Unassembled WGS sequence"/>
</dbReference>
<dbReference type="InterPro" id="IPR051948">
    <property type="entry name" value="Hsp70_co-chaperone_J-domain"/>
</dbReference>
<proteinExistence type="predicted"/>
<keyword evidence="6" id="KW-1185">Reference proteome</keyword>
<dbReference type="PANTHER" id="PTHR44360:SF1">
    <property type="entry name" value="DNAJ HOMOLOG SUBFAMILY B MEMBER 9"/>
    <property type="match status" value="1"/>
</dbReference>
<dbReference type="GO" id="GO:0051787">
    <property type="term" value="F:misfolded protein binding"/>
    <property type="evidence" value="ECO:0007669"/>
    <property type="project" value="TreeGrafter"/>
</dbReference>
<keyword evidence="1" id="KW-0143">Chaperone</keyword>
<dbReference type="Gene3D" id="1.10.287.110">
    <property type="entry name" value="DnaJ domain"/>
    <property type="match status" value="1"/>
</dbReference>
<keyword evidence="3" id="KW-0472">Membrane</keyword>
<dbReference type="Pfam" id="PF00226">
    <property type="entry name" value="DnaJ"/>
    <property type="match status" value="1"/>
</dbReference>
<reference evidence="5 6" key="1">
    <citation type="journal article" date="2024" name="Nat. Commun.">
        <title>Phylogenomics reveals the evolutionary origins of lichenization in chlorophyte algae.</title>
        <authorList>
            <person name="Puginier C."/>
            <person name="Libourel C."/>
            <person name="Otte J."/>
            <person name="Skaloud P."/>
            <person name="Haon M."/>
            <person name="Grisel S."/>
            <person name="Petersen M."/>
            <person name="Berrin J.G."/>
            <person name="Delaux P.M."/>
            <person name="Dal Grande F."/>
            <person name="Keller J."/>
        </authorList>
    </citation>
    <scope>NUCLEOTIDE SEQUENCE [LARGE SCALE GENOMIC DNA]</scope>
    <source>
        <strain evidence="5 6">SAG 2043</strain>
    </source>
</reference>
<keyword evidence="3" id="KW-0812">Transmembrane</keyword>
<dbReference type="EMBL" id="JALJOR010000004">
    <property type="protein sequence ID" value="KAK9817996.1"/>
    <property type="molecule type" value="Genomic_DNA"/>
</dbReference>
<evidence type="ECO:0000256" key="3">
    <source>
        <dbReference type="SAM" id="Phobius"/>
    </source>
</evidence>
<feature type="transmembrane region" description="Helical" evidence="3">
    <location>
        <begin position="91"/>
        <end position="113"/>
    </location>
</feature>
<evidence type="ECO:0000313" key="6">
    <source>
        <dbReference type="Proteomes" id="UP001489004"/>
    </source>
</evidence>
<dbReference type="PRINTS" id="PR00625">
    <property type="entry name" value="JDOMAIN"/>
</dbReference>
<dbReference type="SUPFAM" id="SSF46565">
    <property type="entry name" value="Chaperone J-domain"/>
    <property type="match status" value="1"/>
</dbReference>
<organism evidence="5 6">
    <name type="scientific">[Myrmecia] bisecta</name>
    <dbReference type="NCBI Taxonomy" id="41462"/>
    <lineage>
        <taxon>Eukaryota</taxon>
        <taxon>Viridiplantae</taxon>
        <taxon>Chlorophyta</taxon>
        <taxon>core chlorophytes</taxon>
        <taxon>Trebouxiophyceae</taxon>
        <taxon>Trebouxiales</taxon>
        <taxon>Trebouxiaceae</taxon>
        <taxon>Myrmecia</taxon>
    </lineage>
</organism>
<dbReference type="CDD" id="cd06257">
    <property type="entry name" value="DnaJ"/>
    <property type="match status" value="1"/>
</dbReference>
<evidence type="ECO:0000256" key="2">
    <source>
        <dbReference type="SAM" id="MobiDB-lite"/>
    </source>
</evidence>
<feature type="domain" description="J" evidence="4">
    <location>
        <begin position="5"/>
        <end position="61"/>
    </location>
</feature>
<comment type="caution">
    <text evidence="5">The sequence shown here is derived from an EMBL/GenBank/DDBJ whole genome shotgun (WGS) entry which is preliminary data.</text>
</comment>
<dbReference type="PROSITE" id="PS50076">
    <property type="entry name" value="DNAJ_2"/>
    <property type="match status" value="1"/>
</dbReference>
<sequence length="170" mass="19354">MVWEDPYSVLGVERNADKATVKRAWRDLALKYHPDKNSSSQAVEQYHRIRQAAEALLKQATPLDSGQSVHAHWRRQASSSQWAAISRSARLPIIFCGSCIIGGFILFAGAVYVHQDLYTYNMHRQAEERRQHPNEVQQRIMMLLQEKQAQQRMEAAASKPHTPQDGSASE</sequence>
<dbReference type="InterPro" id="IPR001623">
    <property type="entry name" value="DnaJ_domain"/>
</dbReference>
<evidence type="ECO:0000259" key="4">
    <source>
        <dbReference type="PROSITE" id="PS50076"/>
    </source>
</evidence>
<evidence type="ECO:0000313" key="5">
    <source>
        <dbReference type="EMBL" id="KAK9817996.1"/>
    </source>
</evidence>
<accession>A0AAW1QAR9</accession>
<protein>
    <recommendedName>
        <fullName evidence="4">J domain-containing protein</fullName>
    </recommendedName>
</protein>